<dbReference type="OrthoDB" id="1109933at2"/>
<dbReference type="GO" id="GO:0016805">
    <property type="term" value="F:dipeptidase activity"/>
    <property type="evidence" value="ECO:0007669"/>
    <property type="project" value="UniProtKB-KW"/>
</dbReference>
<evidence type="ECO:0000256" key="1">
    <source>
        <dbReference type="RuleBase" id="RU364089"/>
    </source>
</evidence>
<dbReference type="STRING" id="1168289.GCA_000259075_02350"/>
<sequence length="529" mass="60610">MLYTNRFISILFVLFVIVFISNAQDKPDYQNGVPEACTSITVGKQATFDGSVMTSHTDDSHRTRAWMDIVPAQRFGRRDKVTMYKREADDSGPMPAYKHTPVGEIPQVRETYGYINTAYPCMNTQQLAIGESTFGGRESLQSDEGLIDCQRLIKLMLQRTTNARDAIRTGGELLKKYGWNDAGECLTIADTKEVWHMEIVGPGKGQKGAVWVAQRVPDDEVSVNANAARIQEIDLENPDFFMASENIFDVARDSMWWNQATGPFRFADAYAPESRESMAARRREWRVLSMMNPSLELDPEARDYPFSVKPAQKVSLEKMIEIFKDYYEGTPYDMVGHIKKVTEDGDTIPHPMASPFMPYDAYDLHNIHGGWGDLGERTIARWYTMYATITQSRDWLPNEIGGLVWLAQDNVATSVYIPVYCSVTDLPASYKVPGRKGFSRQSAWWAFNRLSTLASQRWNDMHHDVDSVMTPLQQEIFESQRTAEKEAMSMRTKHTIDHLTRYTEKWGNRVVSEAWRLGDFLWTKYDEKF</sequence>
<dbReference type="PANTHER" id="PTHR12994:SF17">
    <property type="entry name" value="LD30995P"/>
    <property type="match status" value="1"/>
</dbReference>
<evidence type="ECO:0000313" key="3">
    <source>
        <dbReference type="Proteomes" id="UP000252733"/>
    </source>
</evidence>
<dbReference type="AlphaFoldDB" id="A0A2T0XH08"/>
<keyword evidence="1" id="KW-0645">Protease</keyword>
<comment type="catalytic activity">
    <reaction evidence="1">
        <text>an L-aminoacyl-L-amino acid + H2O = 2 an L-alpha-amino acid</text>
        <dbReference type="Rhea" id="RHEA:48940"/>
        <dbReference type="ChEBI" id="CHEBI:15377"/>
        <dbReference type="ChEBI" id="CHEBI:59869"/>
        <dbReference type="ChEBI" id="CHEBI:77460"/>
    </reaction>
</comment>
<protein>
    <recommendedName>
        <fullName evidence="1">Dipeptidase</fullName>
        <ecNumber evidence="1">3.4.-.-</ecNumber>
    </recommendedName>
</protein>
<dbReference type="EMBL" id="QPIZ01000030">
    <property type="protein sequence ID" value="RCW29203.1"/>
    <property type="molecule type" value="Genomic_DNA"/>
</dbReference>
<dbReference type="EC" id="3.4.-.-" evidence="1"/>
<keyword evidence="3" id="KW-1185">Reference proteome</keyword>
<comment type="caution">
    <text evidence="2">The sequence shown here is derived from an EMBL/GenBank/DDBJ whole genome shotgun (WGS) entry which is preliminary data.</text>
</comment>
<gene>
    <name evidence="2" type="ORF">DFO77_13021</name>
</gene>
<comment type="similarity">
    <text evidence="1">Belongs to the peptidase C69 family.</text>
</comment>
<dbReference type="Proteomes" id="UP000252733">
    <property type="component" value="Unassembled WGS sequence"/>
</dbReference>
<accession>A0A2T0XH08</accession>
<dbReference type="RefSeq" id="WP_106153457.1">
    <property type="nucleotide sequence ID" value="NZ_PVTS01000010.1"/>
</dbReference>
<evidence type="ECO:0000313" key="2">
    <source>
        <dbReference type="EMBL" id="RCW29203.1"/>
    </source>
</evidence>
<dbReference type="Pfam" id="PF03577">
    <property type="entry name" value="Peptidase_C69"/>
    <property type="match status" value="1"/>
</dbReference>
<reference evidence="2 3" key="1">
    <citation type="submission" date="2018-07" db="EMBL/GenBank/DDBJ databases">
        <title>Freshwater and sediment microbial communities from various areas in North America, analyzing microbe dynamics in response to fracking.</title>
        <authorList>
            <person name="Lamendella R."/>
        </authorList>
    </citation>
    <scope>NUCLEOTIDE SEQUENCE [LARGE SCALE GENOMIC DNA]</scope>
    <source>
        <strain evidence="2 3">160A</strain>
    </source>
</reference>
<dbReference type="PANTHER" id="PTHR12994">
    <property type="entry name" value="SECERNIN"/>
    <property type="match status" value="1"/>
</dbReference>
<keyword evidence="1" id="KW-0378">Hydrolase</keyword>
<dbReference type="InterPro" id="IPR005322">
    <property type="entry name" value="Peptidase_C69"/>
</dbReference>
<keyword evidence="1" id="KW-0224">Dipeptidase</keyword>
<dbReference type="GO" id="GO:0006508">
    <property type="term" value="P:proteolysis"/>
    <property type="evidence" value="ECO:0007669"/>
    <property type="project" value="UniProtKB-KW"/>
</dbReference>
<proteinExistence type="inferred from homology"/>
<dbReference type="GO" id="GO:0070004">
    <property type="term" value="F:cysteine-type exopeptidase activity"/>
    <property type="evidence" value="ECO:0007669"/>
    <property type="project" value="InterPro"/>
</dbReference>
<organism evidence="2 3">
    <name type="scientific">Marinilabilia salmonicolor</name>
    <dbReference type="NCBI Taxonomy" id="989"/>
    <lineage>
        <taxon>Bacteria</taxon>
        <taxon>Pseudomonadati</taxon>
        <taxon>Bacteroidota</taxon>
        <taxon>Bacteroidia</taxon>
        <taxon>Marinilabiliales</taxon>
        <taxon>Marinilabiliaceae</taxon>
        <taxon>Marinilabilia</taxon>
    </lineage>
</organism>
<name>A0A2T0XH08_9BACT</name>